<proteinExistence type="predicted"/>
<feature type="domain" description="HTH tetR-type" evidence="4">
    <location>
        <begin position="17"/>
        <end position="57"/>
    </location>
</feature>
<dbReference type="InterPro" id="IPR001647">
    <property type="entry name" value="HTH_TetR"/>
</dbReference>
<dbReference type="AlphaFoldDB" id="A0A0P1GRB5"/>
<evidence type="ECO:0000256" key="2">
    <source>
        <dbReference type="ARBA" id="ARBA00023125"/>
    </source>
</evidence>
<gene>
    <name evidence="5" type="primary">kstR2_2</name>
    <name evidence="5" type="ORF">TM5383_02215</name>
</gene>
<protein>
    <submittedName>
        <fullName evidence="5">HTH-type transcriptional repressor KstR2</fullName>
    </submittedName>
</protein>
<keyword evidence="1" id="KW-0805">Transcription regulation</keyword>
<sequence>MTSQNYQIPGIDPKGIMMAFAQYGFRKTSMEDIARASDLSRQSIYKKFGSKEACYDQILLAYMSGIYGEVFAMLAAPTDTPVAVLEAVFERIGEDAVAFANTPHGPEVMEDALRHATKAPERWPAVFEENLAQFFHQHGFAASRAHADDIAFVMVTASRGSLIHAETVASYCADMHRVYRTITQGNPAGH</sequence>
<dbReference type="Proteomes" id="UP000051681">
    <property type="component" value="Unassembled WGS sequence"/>
</dbReference>
<dbReference type="Pfam" id="PF00440">
    <property type="entry name" value="TetR_N"/>
    <property type="match status" value="1"/>
</dbReference>
<name>A0A0P1GRB5_9RHOB</name>
<evidence type="ECO:0000313" key="5">
    <source>
        <dbReference type="EMBL" id="CUH84993.1"/>
    </source>
</evidence>
<dbReference type="EMBL" id="CYSF01000011">
    <property type="protein sequence ID" value="CUH84993.1"/>
    <property type="molecule type" value="Genomic_DNA"/>
</dbReference>
<keyword evidence="2" id="KW-0238">DNA-binding</keyword>
<evidence type="ECO:0000256" key="1">
    <source>
        <dbReference type="ARBA" id="ARBA00023015"/>
    </source>
</evidence>
<dbReference type="GO" id="GO:0003677">
    <property type="term" value="F:DNA binding"/>
    <property type="evidence" value="ECO:0007669"/>
    <property type="project" value="UniProtKB-KW"/>
</dbReference>
<reference evidence="5 6" key="1">
    <citation type="submission" date="2015-09" db="EMBL/GenBank/DDBJ databases">
        <authorList>
            <consortium name="Swine Surveillance"/>
        </authorList>
    </citation>
    <scope>NUCLEOTIDE SEQUENCE [LARGE SCALE GENOMIC DNA]</scope>
    <source>
        <strain evidence="5 6">CECT 8383</strain>
    </source>
</reference>
<evidence type="ECO:0000259" key="4">
    <source>
        <dbReference type="Pfam" id="PF00440"/>
    </source>
</evidence>
<dbReference type="RefSeq" id="WP_082645464.1">
    <property type="nucleotide sequence ID" value="NZ_CYSF01000011.1"/>
</dbReference>
<keyword evidence="3" id="KW-0804">Transcription</keyword>
<evidence type="ECO:0000313" key="6">
    <source>
        <dbReference type="Proteomes" id="UP000051681"/>
    </source>
</evidence>
<keyword evidence="6" id="KW-1185">Reference proteome</keyword>
<dbReference type="OrthoDB" id="9802802at2"/>
<dbReference type="PANTHER" id="PTHR47506:SF1">
    <property type="entry name" value="HTH-TYPE TRANSCRIPTIONAL REGULATOR YJDC"/>
    <property type="match status" value="1"/>
</dbReference>
<evidence type="ECO:0000256" key="3">
    <source>
        <dbReference type="ARBA" id="ARBA00023163"/>
    </source>
</evidence>
<dbReference type="Gene3D" id="1.10.357.10">
    <property type="entry name" value="Tetracycline Repressor, domain 2"/>
    <property type="match status" value="1"/>
</dbReference>
<accession>A0A0P1GRB5</accession>
<dbReference type="STRING" id="340021.TM5383_02215"/>
<dbReference type="SUPFAM" id="SSF46689">
    <property type="entry name" value="Homeodomain-like"/>
    <property type="match status" value="1"/>
</dbReference>
<dbReference type="InterPro" id="IPR009057">
    <property type="entry name" value="Homeodomain-like_sf"/>
</dbReference>
<dbReference type="PANTHER" id="PTHR47506">
    <property type="entry name" value="TRANSCRIPTIONAL REGULATORY PROTEIN"/>
    <property type="match status" value="1"/>
</dbReference>
<organism evidence="5 6">
    <name type="scientific">Thalassovita mediterranea</name>
    <dbReference type="NCBI Taxonomy" id="340021"/>
    <lineage>
        <taxon>Bacteria</taxon>
        <taxon>Pseudomonadati</taxon>
        <taxon>Pseudomonadota</taxon>
        <taxon>Alphaproteobacteria</taxon>
        <taxon>Rhodobacterales</taxon>
        <taxon>Roseobacteraceae</taxon>
        <taxon>Thalassovita</taxon>
    </lineage>
</organism>